<dbReference type="RefSeq" id="WP_023172464.1">
    <property type="nucleotide sequence ID" value="NC_022600.1"/>
</dbReference>
<evidence type="ECO:0000256" key="5">
    <source>
        <dbReference type="ARBA" id="ARBA00023136"/>
    </source>
</evidence>
<dbReference type="Pfam" id="PF01594">
    <property type="entry name" value="AI-2E_transport"/>
    <property type="match status" value="1"/>
</dbReference>
<dbReference type="InterPro" id="IPR002549">
    <property type="entry name" value="AI-2E-like"/>
</dbReference>
<evidence type="ECO:0000256" key="6">
    <source>
        <dbReference type="SAM" id="MobiDB-lite"/>
    </source>
</evidence>
<dbReference type="PANTHER" id="PTHR21716:SF66">
    <property type="entry name" value="TRANSPORT PROTEIN SLL0063-RELATED"/>
    <property type="match status" value="1"/>
</dbReference>
<evidence type="ECO:0000256" key="2">
    <source>
        <dbReference type="ARBA" id="ARBA00009773"/>
    </source>
</evidence>
<dbReference type="PANTHER" id="PTHR21716">
    <property type="entry name" value="TRANSMEMBRANE PROTEIN"/>
    <property type="match status" value="1"/>
</dbReference>
<comment type="similarity">
    <text evidence="2">Belongs to the autoinducer-2 exporter (AI-2E) (TC 2.A.86) family.</text>
</comment>
<dbReference type="HOGENOM" id="CLU_031275_8_1_3"/>
<keyword evidence="4 7" id="KW-1133">Transmembrane helix</keyword>
<feature type="transmembrane region" description="Helical" evidence="7">
    <location>
        <begin position="211"/>
        <end position="242"/>
    </location>
</feature>
<evidence type="ECO:0000256" key="3">
    <source>
        <dbReference type="ARBA" id="ARBA00022692"/>
    </source>
</evidence>
<name>U5QIH1_GLOK1</name>
<dbReference type="OrthoDB" id="505911at2"/>
<dbReference type="STRING" id="1183438.GKIL_1148"/>
<comment type="subcellular location">
    <subcellularLocation>
        <location evidence="1">Membrane</location>
        <topology evidence="1">Multi-pass membrane protein</topology>
    </subcellularLocation>
</comment>
<dbReference type="GO" id="GO:0055085">
    <property type="term" value="P:transmembrane transport"/>
    <property type="evidence" value="ECO:0007669"/>
    <property type="project" value="TreeGrafter"/>
</dbReference>
<feature type="transmembrane region" description="Helical" evidence="7">
    <location>
        <begin position="33"/>
        <end position="54"/>
    </location>
</feature>
<evidence type="ECO:0000313" key="9">
    <source>
        <dbReference type="Proteomes" id="UP000017396"/>
    </source>
</evidence>
<keyword evidence="5 7" id="KW-0472">Membrane</keyword>
<feature type="transmembrane region" description="Helical" evidence="7">
    <location>
        <begin position="292"/>
        <end position="310"/>
    </location>
</feature>
<dbReference type="GO" id="GO:0016020">
    <property type="term" value="C:membrane"/>
    <property type="evidence" value="ECO:0007669"/>
    <property type="project" value="UniProtKB-SubCell"/>
</dbReference>
<dbReference type="eggNOG" id="COG0628">
    <property type="taxonomic scope" value="Bacteria"/>
</dbReference>
<dbReference type="Proteomes" id="UP000017396">
    <property type="component" value="Chromosome"/>
</dbReference>
<dbReference type="EMBL" id="CP003587">
    <property type="protein sequence ID" value="AGY57394.1"/>
    <property type="molecule type" value="Genomic_DNA"/>
</dbReference>
<organism evidence="8 9">
    <name type="scientific">Gloeobacter kilaueensis (strain ATCC BAA-2537 / CCAP 1431/1 / ULC 316 / JS1)</name>
    <dbReference type="NCBI Taxonomy" id="1183438"/>
    <lineage>
        <taxon>Bacteria</taxon>
        <taxon>Bacillati</taxon>
        <taxon>Cyanobacteriota</taxon>
        <taxon>Cyanophyceae</taxon>
        <taxon>Gloeobacterales</taxon>
        <taxon>Gloeobacteraceae</taxon>
        <taxon>Gloeobacter</taxon>
    </lineage>
</organism>
<dbReference type="AlphaFoldDB" id="U5QIH1"/>
<evidence type="ECO:0000256" key="7">
    <source>
        <dbReference type="SAM" id="Phobius"/>
    </source>
</evidence>
<feature type="region of interest" description="Disordered" evidence="6">
    <location>
        <begin position="342"/>
        <end position="365"/>
    </location>
</feature>
<keyword evidence="9" id="KW-1185">Reference proteome</keyword>
<evidence type="ECO:0000313" key="8">
    <source>
        <dbReference type="EMBL" id="AGY57394.1"/>
    </source>
</evidence>
<feature type="transmembrane region" description="Helical" evidence="7">
    <location>
        <begin position="66"/>
        <end position="87"/>
    </location>
</feature>
<evidence type="ECO:0000256" key="4">
    <source>
        <dbReference type="ARBA" id="ARBA00022989"/>
    </source>
</evidence>
<dbReference type="KEGG" id="glj:GKIL_1148"/>
<reference evidence="8 9" key="1">
    <citation type="journal article" date="2013" name="PLoS ONE">
        <title>Cultivation and Complete Genome Sequencing of Gloeobacter kilaueensis sp. nov., from a Lava Cave in Kilauea Caldera, Hawai'i.</title>
        <authorList>
            <person name="Saw J.H."/>
            <person name="Schatz M."/>
            <person name="Brown M.V."/>
            <person name="Kunkel D.D."/>
            <person name="Foster J.S."/>
            <person name="Shick H."/>
            <person name="Christensen S."/>
            <person name="Hou S."/>
            <person name="Wan X."/>
            <person name="Donachie S.P."/>
        </authorList>
    </citation>
    <scope>NUCLEOTIDE SEQUENCE [LARGE SCALE GENOMIC DNA]</scope>
    <source>
        <strain evidence="9">JS</strain>
    </source>
</reference>
<sequence length="365" mass="39739">MPVLTPLQRSLITWLLLVAGSWAALQVLEYFREFITIFVIAGLIAFLLSYPVAFLSKYLPRSTAAFVVYSLAGLVVAIFAVVVAPLVSQQTVQLVRSLPDLVRSGSLQLEAFLNWARKLGLPVDTDQLVSEMGSRLQQQLQVLTSPQSLEFLLGTFTGVLNFVLILVIAFYMLLEGHKLWQELIGFLPGRIRERFSESLQYNLRGFFTGQLILGLFMSLCLTPFYLFVGVPFALLLALFVGVMELIPFIGATLGISVVVIICVTQNPLLALWVLIGSVVIQQIKDNVIAPRILGNFTGLSPVLIFGALLIGAKVSGLLGVLLAIPVSGVIKSLYESLVAHHSEPPPALPSLPEPTAGRGDRTDSP</sequence>
<protein>
    <submittedName>
        <fullName evidence="8">Pheromone autoinducer 2 transporter</fullName>
    </submittedName>
</protein>
<proteinExistence type="inferred from homology"/>
<gene>
    <name evidence="8" type="primary">tqsA</name>
    <name evidence="8" type="ORF">GKIL_1148</name>
</gene>
<keyword evidence="3 7" id="KW-0812">Transmembrane</keyword>
<feature type="transmembrane region" description="Helical" evidence="7">
    <location>
        <begin position="248"/>
        <end position="280"/>
    </location>
</feature>
<dbReference type="PATRIC" id="fig|1183438.3.peg.1132"/>
<feature type="transmembrane region" description="Helical" evidence="7">
    <location>
        <begin position="151"/>
        <end position="174"/>
    </location>
</feature>
<accession>U5QIH1</accession>
<evidence type="ECO:0000256" key="1">
    <source>
        <dbReference type="ARBA" id="ARBA00004141"/>
    </source>
</evidence>